<protein>
    <submittedName>
        <fullName evidence="1">Uncharacterized protein</fullName>
    </submittedName>
</protein>
<proteinExistence type="predicted"/>
<comment type="caution">
    <text evidence="1">The sequence shown here is derived from an EMBL/GenBank/DDBJ whole genome shotgun (WGS) entry which is preliminary data.</text>
</comment>
<dbReference type="Proteomes" id="UP000823674">
    <property type="component" value="Chromosome A10"/>
</dbReference>
<sequence length="229" mass="26434">MYKSKASHLDVPEHLKPPICIEEAAGFHKRVKRIHDPMKILVRFSIYEVEFPIPPDKSVYQGSYTVIFDEPLHELRRPRPIGTINTTSVLLETPLEILELLRCKTAQIDQKFSNGWRLSHAFQFDRVEVNQDTESKVMIVLLKSGLSDARREDVEKEEVSNDTQERRSTLLQIRKPTIFFNSFKNCFHLSYLSRALVSRVELIGCSDLVQIRCLKSVCGRDFDDGGARE</sequence>
<organism evidence="1 2">
    <name type="scientific">Brassica rapa subsp. trilocularis</name>
    <dbReference type="NCBI Taxonomy" id="1813537"/>
    <lineage>
        <taxon>Eukaryota</taxon>
        <taxon>Viridiplantae</taxon>
        <taxon>Streptophyta</taxon>
        <taxon>Embryophyta</taxon>
        <taxon>Tracheophyta</taxon>
        <taxon>Spermatophyta</taxon>
        <taxon>Magnoliopsida</taxon>
        <taxon>eudicotyledons</taxon>
        <taxon>Gunneridae</taxon>
        <taxon>Pentapetalae</taxon>
        <taxon>rosids</taxon>
        <taxon>malvids</taxon>
        <taxon>Brassicales</taxon>
        <taxon>Brassicaceae</taxon>
        <taxon>Brassiceae</taxon>
        <taxon>Brassica</taxon>
    </lineage>
</organism>
<evidence type="ECO:0000313" key="1">
    <source>
        <dbReference type="EMBL" id="KAG5375329.1"/>
    </source>
</evidence>
<reference evidence="1 2" key="1">
    <citation type="submission" date="2021-03" db="EMBL/GenBank/DDBJ databases">
        <authorList>
            <person name="King G.J."/>
            <person name="Bancroft I."/>
            <person name="Baten A."/>
            <person name="Bloomfield J."/>
            <person name="Borpatragohain P."/>
            <person name="He Z."/>
            <person name="Irish N."/>
            <person name="Irwin J."/>
            <person name="Liu K."/>
            <person name="Mauleon R.P."/>
            <person name="Moore J."/>
            <person name="Morris R."/>
            <person name="Ostergaard L."/>
            <person name="Wang B."/>
            <person name="Wells R."/>
        </authorList>
    </citation>
    <scope>NUCLEOTIDE SEQUENCE [LARGE SCALE GENOMIC DNA]</scope>
    <source>
        <strain evidence="1">R-o-18</strain>
        <tissue evidence="1">Leaf</tissue>
    </source>
</reference>
<evidence type="ECO:0000313" key="2">
    <source>
        <dbReference type="Proteomes" id="UP000823674"/>
    </source>
</evidence>
<keyword evidence="2" id="KW-1185">Reference proteome</keyword>
<dbReference type="EMBL" id="JADBGQ010000010">
    <property type="protein sequence ID" value="KAG5375329.1"/>
    <property type="molecule type" value="Genomic_DNA"/>
</dbReference>
<accession>A0ABQ7KPX8</accession>
<gene>
    <name evidence="1" type="primary">A10g501910.1_BraROA</name>
    <name evidence="1" type="ORF">IGI04_039925</name>
</gene>
<name>A0ABQ7KPX8_BRACM</name>